<sequence>MSLTFSGRVVVITGASRGIGFGIARRFAQAGATLHLIANDAAIHERARELNATGAEADIADREAVAAALAPLARIDVLVNNAGLELMTPVDDAGDDNEAAFRRIVEINVIGTALVTARALPRMPAGGSIVNTASIWGRVAEARFGAYVASKHAIIGLTKTWARELGPKGIRVNAVCPGWVRTEASMRSLGRMAEHDGRGEAELLDAIVDGQALPGLMMPDDVAGTYLFLASELAANITGQSLGVDRGEVPW</sequence>
<organism evidence="3 4">
    <name type="scientific">Mesorhizobium plurifarium</name>
    <dbReference type="NCBI Taxonomy" id="69974"/>
    <lineage>
        <taxon>Bacteria</taxon>
        <taxon>Pseudomonadati</taxon>
        <taxon>Pseudomonadota</taxon>
        <taxon>Alphaproteobacteria</taxon>
        <taxon>Hyphomicrobiales</taxon>
        <taxon>Phyllobacteriaceae</taxon>
        <taxon>Mesorhizobium</taxon>
    </lineage>
</organism>
<dbReference type="InterPro" id="IPR020904">
    <property type="entry name" value="Sc_DH/Rdtase_CS"/>
</dbReference>
<dbReference type="Pfam" id="PF13561">
    <property type="entry name" value="adh_short_C2"/>
    <property type="match status" value="1"/>
</dbReference>
<dbReference type="PANTHER" id="PTHR42760">
    <property type="entry name" value="SHORT-CHAIN DEHYDROGENASES/REDUCTASES FAMILY MEMBER"/>
    <property type="match status" value="1"/>
</dbReference>
<dbReference type="Gene3D" id="3.40.50.720">
    <property type="entry name" value="NAD(P)-binding Rossmann-like Domain"/>
    <property type="match status" value="1"/>
</dbReference>
<evidence type="ECO:0000256" key="1">
    <source>
        <dbReference type="ARBA" id="ARBA00006484"/>
    </source>
</evidence>
<evidence type="ECO:0000313" key="4">
    <source>
        <dbReference type="Proteomes" id="UP000046122"/>
    </source>
</evidence>
<gene>
    <name evidence="3" type="ORF">MPL3365_30052</name>
</gene>
<dbReference type="SUPFAM" id="SSF51735">
    <property type="entry name" value="NAD(P)-binding Rossmann-fold domains"/>
    <property type="match status" value="1"/>
</dbReference>
<protein>
    <submittedName>
        <fullName evidence="3">Short-chain dehydrogenase/reductase SDR</fullName>
    </submittedName>
</protein>
<dbReference type="PROSITE" id="PS00061">
    <property type="entry name" value="ADH_SHORT"/>
    <property type="match status" value="1"/>
</dbReference>
<dbReference type="CDD" id="cd05233">
    <property type="entry name" value="SDR_c"/>
    <property type="match status" value="1"/>
</dbReference>
<accession>A0A090GDL5</accession>
<dbReference type="PRINTS" id="PR00081">
    <property type="entry name" value="GDHRDH"/>
</dbReference>
<dbReference type="PRINTS" id="PR00080">
    <property type="entry name" value="SDRFAMILY"/>
</dbReference>
<dbReference type="Proteomes" id="UP000046122">
    <property type="component" value="Unassembled WGS sequence"/>
</dbReference>
<dbReference type="FunFam" id="3.40.50.720:FF:000084">
    <property type="entry name" value="Short-chain dehydrogenase reductase"/>
    <property type="match status" value="1"/>
</dbReference>
<evidence type="ECO:0000313" key="3">
    <source>
        <dbReference type="EMBL" id="CDX58272.1"/>
    </source>
</evidence>
<dbReference type="PANTHER" id="PTHR42760:SF133">
    <property type="entry name" value="3-OXOACYL-[ACYL-CARRIER-PROTEIN] REDUCTASE"/>
    <property type="match status" value="1"/>
</dbReference>
<dbReference type="EMBL" id="CCNE01000023">
    <property type="protein sequence ID" value="CDX58272.1"/>
    <property type="molecule type" value="Genomic_DNA"/>
</dbReference>
<dbReference type="InterPro" id="IPR036291">
    <property type="entry name" value="NAD(P)-bd_dom_sf"/>
</dbReference>
<dbReference type="GO" id="GO:0016616">
    <property type="term" value="F:oxidoreductase activity, acting on the CH-OH group of donors, NAD or NADP as acceptor"/>
    <property type="evidence" value="ECO:0007669"/>
    <property type="project" value="TreeGrafter"/>
</dbReference>
<dbReference type="AlphaFoldDB" id="A0A090GDL5"/>
<keyword evidence="2" id="KW-0560">Oxidoreductase</keyword>
<proteinExistence type="inferred from homology"/>
<reference evidence="3 4" key="1">
    <citation type="submission" date="2014-08" db="EMBL/GenBank/DDBJ databases">
        <authorList>
            <person name="Moulin Lionel"/>
        </authorList>
    </citation>
    <scope>NUCLEOTIDE SEQUENCE [LARGE SCALE GENOMIC DNA]</scope>
</reference>
<comment type="similarity">
    <text evidence="1">Belongs to the short-chain dehydrogenases/reductases (SDR) family.</text>
</comment>
<evidence type="ECO:0000256" key="2">
    <source>
        <dbReference type="ARBA" id="ARBA00023002"/>
    </source>
</evidence>
<dbReference type="InterPro" id="IPR002347">
    <property type="entry name" value="SDR_fam"/>
</dbReference>
<name>A0A090GDL5_MESPL</name>